<dbReference type="Gene3D" id="3.10.450.530">
    <property type="entry name" value="Ribonuclease toxin, BrnT, of type II toxin-antitoxin system"/>
    <property type="match status" value="1"/>
</dbReference>
<dbReference type="EMBL" id="JTJC03000002">
    <property type="protein sequence ID" value="NHC34790.1"/>
    <property type="molecule type" value="Genomic_DNA"/>
</dbReference>
<name>A0A9X5E3R7_9CYAN</name>
<accession>A0A9X5E3R7</accession>
<keyword evidence="2" id="KW-1185">Reference proteome</keyword>
<dbReference type="InterPro" id="IPR038573">
    <property type="entry name" value="BrnT_sf"/>
</dbReference>
<proteinExistence type="predicted"/>
<dbReference type="InterPro" id="IPR007460">
    <property type="entry name" value="BrnT_toxin"/>
</dbReference>
<protein>
    <submittedName>
        <fullName evidence="1">BrnT family toxin</fullName>
    </submittedName>
</protein>
<reference evidence="1 2" key="1">
    <citation type="journal article" date="2015" name="Genome Announc.">
        <title>Draft Genome Sequence of the Terrestrial Cyanobacterium Scytonema millei VB511283, Isolated from Eastern India.</title>
        <authorList>
            <person name="Sen D."/>
            <person name="Chandrababunaidu M.M."/>
            <person name="Singh D."/>
            <person name="Sanghi N."/>
            <person name="Ghorai A."/>
            <person name="Mishra G.P."/>
            <person name="Madduluri M."/>
            <person name="Adhikary S.P."/>
            <person name="Tripathy S."/>
        </authorList>
    </citation>
    <scope>NUCLEOTIDE SEQUENCE [LARGE SCALE GENOMIC DNA]</scope>
    <source>
        <strain evidence="1 2">VB511283</strain>
    </source>
</reference>
<organism evidence="1 2">
    <name type="scientific">Scytonema millei VB511283</name>
    <dbReference type="NCBI Taxonomy" id="1245923"/>
    <lineage>
        <taxon>Bacteria</taxon>
        <taxon>Bacillati</taxon>
        <taxon>Cyanobacteriota</taxon>
        <taxon>Cyanophyceae</taxon>
        <taxon>Nostocales</taxon>
        <taxon>Scytonemataceae</taxon>
        <taxon>Scytonema</taxon>
    </lineage>
</organism>
<dbReference type="RefSeq" id="WP_039716694.1">
    <property type="nucleotide sequence ID" value="NZ_JTJC03000002.1"/>
</dbReference>
<dbReference type="OrthoDB" id="428036at2"/>
<evidence type="ECO:0000313" key="1">
    <source>
        <dbReference type="EMBL" id="NHC34790.1"/>
    </source>
</evidence>
<dbReference type="AlphaFoldDB" id="A0A9X5E3R7"/>
<dbReference type="Pfam" id="PF04365">
    <property type="entry name" value="BrnT_toxin"/>
    <property type="match status" value="1"/>
</dbReference>
<gene>
    <name evidence="1" type="ORF">QH73_0008970</name>
</gene>
<comment type="caution">
    <text evidence="1">The sequence shown here is derived from an EMBL/GenBank/DDBJ whole genome shotgun (WGS) entry which is preliminary data.</text>
</comment>
<sequence>MIEGFEWDENKAQQNLVKHNISFVEATTVFLDSLSISIDDPNHSQSEQRYIIIGSSNRGRLLVVVFVDRGDNIRIISARRATGYERRTYEEST</sequence>
<evidence type="ECO:0000313" key="2">
    <source>
        <dbReference type="Proteomes" id="UP000031532"/>
    </source>
</evidence>
<dbReference type="Proteomes" id="UP000031532">
    <property type="component" value="Unassembled WGS sequence"/>
</dbReference>